<dbReference type="GO" id="GO:0004674">
    <property type="term" value="F:protein serine/threonine kinase activity"/>
    <property type="evidence" value="ECO:0007669"/>
    <property type="project" value="UniProtKB-KW"/>
</dbReference>
<dbReference type="SUPFAM" id="SSF55874">
    <property type="entry name" value="ATPase domain of HSP90 chaperone/DNA topoisomerase II/histidine kinase"/>
    <property type="match status" value="1"/>
</dbReference>
<comment type="caution">
    <text evidence="3">The sequence shown here is derived from an EMBL/GenBank/DDBJ whole genome shotgun (WGS) entry which is preliminary data.</text>
</comment>
<keyword evidence="3" id="KW-0067">ATP-binding</keyword>
<dbReference type="PANTHER" id="PTHR35526">
    <property type="entry name" value="ANTI-SIGMA-F FACTOR RSBW-RELATED"/>
    <property type="match status" value="1"/>
</dbReference>
<keyword evidence="4" id="KW-1185">Reference proteome</keyword>
<dbReference type="OrthoDB" id="4251531at2"/>
<dbReference type="CDD" id="cd16936">
    <property type="entry name" value="HATPase_RsbW-like"/>
    <property type="match status" value="1"/>
</dbReference>
<dbReference type="RefSeq" id="WP_052104895.1">
    <property type="nucleotide sequence ID" value="NZ_AXCZ01000014.1"/>
</dbReference>
<keyword evidence="1" id="KW-0808">Transferase</keyword>
<accession>A0A0A0C3W0</accession>
<dbReference type="AlphaFoldDB" id="A0A0A0C3W0"/>
<dbReference type="InterPro" id="IPR003594">
    <property type="entry name" value="HATPase_dom"/>
</dbReference>
<gene>
    <name evidence="3" type="ORF">N869_05570</name>
</gene>
<keyword evidence="3" id="KW-0547">Nucleotide-binding</keyword>
<sequence>MRAQATRALRIVPRHGSLPRARHWVRDHARRSGIPSAAVGIVELLTSELVANALTHGPEAAVDVQVSGDRTSFTVRVTDGDTTPPVVRSTGPEVPGGQGMRLVARLASTWGVDVHERTGKTVWFTVVAR</sequence>
<evidence type="ECO:0000256" key="1">
    <source>
        <dbReference type="ARBA" id="ARBA00022527"/>
    </source>
</evidence>
<evidence type="ECO:0000259" key="2">
    <source>
        <dbReference type="Pfam" id="PF13581"/>
    </source>
</evidence>
<dbReference type="EMBL" id="AXCZ01000014">
    <property type="protein sequence ID" value="KGM14069.1"/>
    <property type="molecule type" value="Genomic_DNA"/>
</dbReference>
<dbReference type="InterPro" id="IPR050267">
    <property type="entry name" value="Anti-sigma-factor_SerPK"/>
</dbReference>
<keyword evidence="1" id="KW-0418">Kinase</keyword>
<feature type="domain" description="Histidine kinase/HSP90-like ATPase" evidence="2">
    <location>
        <begin position="16"/>
        <end position="125"/>
    </location>
</feature>
<protein>
    <submittedName>
        <fullName evidence="3">ATP-binding protein</fullName>
    </submittedName>
</protein>
<dbReference type="PANTHER" id="PTHR35526:SF3">
    <property type="entry name" value="ANTI-SIGMA-F FACTOR RSBW"/>
    <property type="match status" value="1"/>
</dbReference>
<reference evidence="3 4" key="1">
    <citation type="submission" date="2013-08" db="EMBL/GenBank/DDBJ databases">
        <title>Genome sequencing of Cellulomonas bogoriensis 69B4.</title>
        <authorList>
            <person name="Chen F."/>
            <person name="Li Y."/>
            <person name="Wang G."/>
        </authorList>
    </citation>
    <scope>NUCLEOTIDE SEQUENCE [LARGE SCALE GENOMIC DNA]</scope>
    <source>
        <strain evidence="3 4">69B4</strain>
    </source>
</reference>
<evidence type="ECO:0000313" key="4">
    <source>
        <dbReference type="Proteomes" id="UP000054314"/>
    </source>
</evidence>
<proteinExistence type="predicted"/>
<dbReference type="Proteomes" id="UP000054314">
    <property type="component" value="Unassembled WGS sequence"/>
</dbReference>
<name>A0A0A0C3W0_9CELL</name>
<dbReference type="GO" id="GO:0005524">
    <property type="term" value="F:ATP binding"/>
    <property type="evidence" value="ECO:0007669"/>
    <property type="project" value="UniProtKB-KW"/>
</dbReference>
<dbReference type="InterPro" id="IPR036890">
    <property type="entry name" value="HATPase_C_sf"/>
</dbReference>
<dbReference type="Pfam" id="PF13581">
    <property type="entry name" value="HATPase_c_2"/>
    <property type="match status" value="1"/>
</dbReference>
<organism evidence="3 4">
    <name type="scientific">Cellulomonas bogoriensis 69B4 = DSM 16987</name>
    <dbReference type="NCBI Taxonomy" id="1386082"/>
    <lineage>
        <taxon>Bacteria</taxon>
        <taxon>Bacillati</taxon>
        <taxon>Actinomycetota</taxon>
        <taxon>Actinomycetes</taxon>
        <taxon>Micrococcales</taxon>
        <taxon>Cellulomonadaceae</taxon>
        <taxon>Cellulomonas</taxon>
    </lineage>
</organism>
<dbReference type="Gene3D" id="3.30.565.10">
    <property type="entry name" value="Histidine kinase-like ATPase, C-terminal domain"/>
    <property type="match status" value="1"/>
</dbReference>
<keyword evidence="1" id="KW-0723">Serine/threonine-protein kinase</keyword>
<evidence type="ECO:0000313" key="3">
    <source>
        <dbReference type="EMBL" id="KGM14069.1"/>
    </source>
</evidence>